<dbReference type="Proteomes" id="UP000729357">
    <property type="component" value="Unassembled WGS sequence"/>
</dbReference>
<feature type="region of interest" description="Disordered" evidence="1">
    <location>
        <begin position="246"/>
        <end position="266"/>
    </location>
</feature>
<dbReference type="AlphaFoldDB" id="A0A9P8G4F4"/>
<dbReference type="EMBL" id="JAHFXS010000008">
    <property type="protein sequence ID" value="KAG9991032.1"/>
    <property type="molecule type" value="Genomic_DNA"/>
</dbReference>
<organism evidence="2 3">
    <name type="scientific">Aureobasidium melanogenum</name>
    <name type="common">Aureobasidium pullulans var. melanogenum</name>
    <dbReference type="NCBI Taxonomy" id="46634"/>
    <lineage>
        <taxon>Eukaryota</taxon>
        <taxon>Fungi</taxon>
        <taxon>Dikarya</taxon>
        <taxon>Ascomycota</taxon>
        <taxon>Pezizomycotina</taxon>
        <taxon>Dothideomycetes</taxon>
        <taxon>Dothideomycetidae</taxon>
        <taxon>Dothideales</taxon>
        <taxon>Saccotheciaceae</taxon>
        <taxon>Aureobasidium</taxon>
    </lineage>
</organism>
<evidence type="ECO:0000313" key="3">
    <source>
        <dbReference type="Proteomes" id="UP000729357"/>
    </source>
</evidence>
<gene>
    <name evidence="2" type="ORF">KCU98_g678</name>
</gene>
<reference evidence="2" key="2">
    <citation type="submission" date="2021-08" db="EMBL/GenBank/DDBJ databases">
        <authorList>
            <person name="Gostincar C."/>
            <person name="Sun X."/>
            <person name="Song Z."/>
            <person name="Gunde-Cimerman N."/>
        </authorList>
    </citation>
    <scope>NUCLEOTIDE SEQUENCE</scope>
    <source>
        <strain evidence="2">EXF-9298</strain>
    </source>
</reference>
<accession>A0A9P8G4F4</accession>
<proteinExistence type="predicted"/>
<reference evidence="2" key="1">
    <citation type="journal article" date="2021" name="J Fungi (Basel)">
        <title>Virulence traits and population genomics of the black yeast Aureobasidium melanogenum.</title>
        <authorList>
            <person name="Cernosa A."/>
            <person name="Sun X."/>
            <person name="Gostincar C."/>
            <person name="Fang C."/>
            <person name="Gunde-Cimerman N."/>
            <person name="Song Z."/>
        </authorList>
    </citation>
    <scope>NUCLEOTIDE SEQUENCE</scope>
    <source>
        <strain evidence="2">EXF-9298</strain>
    </source>
</reference>
<evidence type="ECO:0000313" key="2">
    <source>
        <dbReference type="EMBL" id="KAG9991032.1"/>
    </source>
</evidence>
<keyword evidence="3" id="KW-1185">Reference proteome</keyword>
<name>A0A9P8G4F4_AURME</name>
<sequence length="861" mass="96797">MFLTTISKTSGASSGISSCTTATVQGHNFAAYRGVAARRGAWNFNGGAHPATIARKLVYLLDSSDVLALIRMICVIISLPAHPLQVTMKMTSFTTVMPSSFVTLVPTEFKQGYCKVPYWKLSTQTAFPLLVYILKRMDPLQVLKLMAMIRMMMTMMSNFLLSAMWVAASQDLRTTRSNIKPQGFREKIMDIEELTAPQFSAQAIIVGNASLAQRKSSVEAHPPGQDIRTASSNPLLYNHLRNISNPYAEDEGDTQQPEVLSDQNEDDYRSVEGTQLFLDAYTTKQRNAMQQQTPAFPRRSSSPIDVAGADTDNTVNEFLDQMNFSFFAQMSVSLIMCTLSSTRVVKQEVLINPIAEDRGIVTALKSKLPLKHYKVSSPTFQALLTGRLEWDEYRLRLLWVVTTKTERHAGLASTANRYHIASFILRELHIEEMQTKAENLKLLLFKSRTRTMNKIDLVNKHYKQRTNDKGTFLTTHKTATHRDLQNFSKYQQELVAAAKAKGAGRYAFQAKDALPEAMSTYKAEDIPDHAPTLKKVKAALSIRPAIVTSINKGKGRAVEEAPKVLTKYMAPLQQYPGDGKSFYDKAARLWEITRPLVPGISEFGKDNKTLAGYCNLFDTSQLRSYIQGRVTEPAVCVCSNSLRLPTQRHEAFTGPLTHPSEWPKTIDQQITAHTEENFLPILAGICCLEATHYEVETTMLSEHFETHNPCCRRALDFAAQLVGLENHLDTEASSFPEVAQYAEQLTGYWNASEVSDDDLQGVRIRLVGDAVKLNAMVHDQIEIAQQANTLYTELDRAWETAAINAQIARTMYSKVLPDQSEEYTGKHCRLTRHEWYHHFQQLEHNLQILIVVEDSSLPLCQ</sequence>
<evidence type="ECO:0000256" key="1">
    <source>
        <dbReference type="SAM" id="MobiDB-lite"/>
    </source>
</evidence>
<protein>
    <submittedName>
        <fullName evidence="2">Uncharacterized protein</fullName>
    </submittedName>
</protein>
<feature type="non-terminal residue" evidence="2">
    <location>
        <position position="861"/>
    </location>
</feature>
<comment type="caution">
    <text evidence="2">The sequence shown here is derived from an EMBL/GenBank/DDBJ whole genome shotgun (WGS) entry which is preliminary data.</text>
</comment>